<name>A0A1I0J0V7_9RHOB</name>
<dbReference type="Proteomes" id="UP000199180">
    <property type="component" value="Unassembled WGS sequence"/>
</dbReference>
<dbReference type="EMBL" id="FOHO01000020">
    <property type="protein sequence ID" value="SEU03325.1"/>
    <property type="molecule type" value="Genomic_DNA"/>
</dbReference>
<feature type="compositionally biased region" description="Gly residues" evidence="2">
    <location>
        <begin position="424"/>
        <end position="433"/>
    </location>
</feature>
<gene>
    <name evidence="3" type="ORF">SAMN04489858_12065</name>
</gene>
<keyword evidence="4" id="KW-1185">Reference proteome</keyword>
<evidence type="ECO:0000256" key="2">
    <source>
        <dbReference type="SAM" id="MobiDB-lite"/>
    </source>
</evidence>
<accession>A0A1I0J0V7</accession>
<dbReference type="STRING" id="364199.SAMN04489858_12065"/>
<keyword evidence="1" id="KW-0175">Coiled coil</keyword>
<dbReference type="OrthoDB" id="5461326at2"/>
<feature type="region of interest" description="Disordered" evidence="2">
    <location>
        <begin position="405"/>
        <end position="439"/>
    </location>
</feature>
<evidence type="ECO:0000313" key="3">
    <source>
        <dbReference type="EMBL" id="SEU03325.1"/>
    </source>
</evidence>
<dbReference type="AlphaFoldDB" id="A0A1I0J0V7"/>
<evidence type="ECO:0000256" key="1">
    <source>
        <dbReference type="SAM" id="Coils"/>
    </source>
</evidence>
<reference evidence="3 4" key="1">
    <citation type="submission" date="2016-10" db="EMBL/GenBank/DDBJ databases">
        <authorList>
            <person name="de Groot N.N."/>
        </authorList>
    </citation>
    <scope>NUCLEOTIDE SEQUENCE [LARGE SCALE GENOMIC DNA]</scope>
    <source>
        <strain evidence="3 4">DSM 17862</strain>
    </source>
</reference>
<feature type="coiled-coil region" evidence="1">
    <location>
        <begin position="119"/>
        <end position="153"/>
    </location>
</feature>
<organism evidence="3 4">
    <name type="scientific">Paracoccus homiensis</name>
    <dbReference type="NCBI Taxonomy" id="364199"/>
    <lineage>
        <taxon>Bacteria</taxon>
        <taxon>Pseudomonadati</taxon>
        <taxon>Pseudomonadota</taxon>
        <taxon>Alphaproteobacteria</taxon>
        <taxon>Rhodobacterales</taxon>
        <taxon>Paracoccaceae</taxon>
        <taxon>Paracoccus</taxon>
    </lineage>
</organism>
<proteinExistence type="predicted"/>
<sequence length="681" mass="70046">MAVIDRLSVYYDVVDDQAQAAFKRLERNSEAANRAMLRGAGQVDRAYRTLGTGGGIQNVAYQVGDFATQVGAGTSASVALGQQLPQLLGGFGALGAVMGAVVAIGVPLAAAFIGAGEGAGTLKERMDALNGAIRDYEEAIENANLTTSELVAKYGAATGAAREFLAALVEISQVESFQSLDAQMASLATRFGDLASVSADAIRGLQGPAAYADQIDAFNDLKNGLGLSTNQAIALREAIVAVGEADGPAQQAEAARQLQDEMIAVLGPVESMTEAQRAFYKELVISGDKAAQLVGDVGDVADAALEAAIQAGNFRDAIAQIDFSNPLNAAEDLSAVMGGLVGQAKSLVAYLGAAAQAANQKIQNAVARGNSLDPLGAFNSTGGSTGAFGDSVQIGAGGLIRTPVIPEITETSGGSSRRRSGGRKSSGGSGGSGRQETPFFGDIERDLVNLERQIELVGKSSEEVATLKARWELLDEAKKRGLNVDDELNGKIDAQAQKFGQLTAELERAEIAQEQFEAAVDGIADAMAGALVAGESLREGLAQVFRQIASDILSSGIRQALASSFAPTGGGGGGFGNIIGSLFGGFRANGGPVDAGKAYVVGERGPEIVVPGRNSTVIPNHAISGGGGSQNVNVTVSVDENGNLQAFVDKRAGQAAQRGISTYDKAMPARVQQINNKPWRR</sequence>
<evidence type="ECO:0000313" key="4">
    <source>
        <dbReference type="Proteomes" id="UP000199180"/>
    </source>
</evidence>
<protein>
    <recommendedName>
        <fullName evidence="5">Prophage tail length tape measure protein</fullName>
    </recommendedName>
</protein>
<dbReference type="RefSeq" id="WP_090737726.1">
    <property type="nucleotide sequence ID" value="NZ_FOHO01000020.1"/>
</dbReference>
<evidence type="ECO:0008006" key="5">
    <source>
        <dbReference type="Google" id="ProtNLM"/>
    </source>
</evidence>